<name>A0A1H3QLI1_9BACT</name>
<evidence type="ECO:0000256" key="4">
    <source>
        <dbReference type="ARBA" id="ARBA00034521"/>
    </source>
</evidence>
<feature type="domain" description="Methyltransferase" evidence="9">
    <location>
        <begin position="44"/>
        <end position="117"/>
    </location>
</feature>
<organism evidence="10 11">
    <name type="scientific">Rhodonellum ikkaensis</name>
    <dbReference type="NCBI Taxonomy" id="336829"/>
    <lineage>
        <taxon>Bacteria</taxon>
        <taxon>Pseudomonadati</taxon>
        <taxon>Bacteroidota</taxon>
        <taxon>Cytophagia</taxon>
        <taxon>Cytophagales</taxon>
        <taxon>Cytophagaceae</taxon>
        <taxon>Rhodonellum</taxon>
    </lineage>
</organism>
<evidence type="ECO:0000256" key="6">
    <source>
        <dbReference type="ARBA" id="ARBA00047941"/>
    </source>
</evidence>
<keyword evidence="1" id="KW-0808">Transferase</keyword>
<proteinExistence type="inferred from homology"/>
<reference evidence="10 11" key="1">
    <citation type="submission" date="2016-10" db="EMBL/GenBank/DDBJ databases">
        <authorList>
            <person name="Varghese N."/>
            <person name="Submissions S."/>
        </authorList>
    </citation>
    <scope>NUCLEOTIDE SEQUENCE [LARGE SCALE GENOMIC DNA]</scope>
    <source>
        <strain evidence="10 11">DSM 17997</strain>
    </source>
</reference>
<keyword evidence="11" id="KW-1185">Reference proteome</keyword>
<dbReference type="Pfam" id="PF13847">
    <property type="entry name" value="Methyltransf_31"/>
    <property type="match status" value="1"/>
</dbReference>
<dbReference type="CDD" id="cd02440">
    <property type="entry name" value="AdoMet_MTases"/>
    <property type="match status" value="1"/>
</dbReference>
<evidence type="ECO:0000256" key="1">
    <source>
        <dbReference type="ARBA" id="ARBA00022679"/>
    </source>
</evidence>
<dbReference type="EC" id="2.1.1.137" evidence="4"/>
<sequence length="192" mass="22206">MELSDFTDEDFDAFYPIKMRKLSATHWTPVAIARKAIEFLADRPGVKVLDLGSGTGKFCLVAASHSQAKVTGVEQRENLVRLSRKMAENYKIENVDFVHGDIKTIDFKEYEAFYFFNSFEENINLTDKLDAENTFDVLLYQEYCQFLHDQFDLVPKGTKIVTYCGQDIEIPETYTLVKSQNKGKLKFWQKRG</sequence>
<dbReference type="InterPro" id="IPR026669">
    <property type="entry name" value="Arsenite_MeTrfase-like"/>
</dbReference>
<dbReference type="RefSeq" id="WP_019597445.1">
    <property type="nucleotide sequence ID" value="NZ_FNQC01000006.1"/>
</dbReference>
<dbReference type="PANTHER" id="PTHR43675">
    <property type="entry name" value="ARSENITE METHYLTRANSFERASE"/>
    <property type="match status" value="1"/>
</dbReference>
<dbReference type="InterPro" id="IPR025714">
    <property type="entry name" value="Methyltranfer_dom"/>
</dbReference>
<dbReference type="GO" id="GO:0032259">
    <property type="term" value="P:methylation"/>
    <property type="evidence" value="ECO:0007669"/>
    <property type="project" value="UniProtKB-KW"/>
</dbReference>
<dbReference type="PANTHER" id="PTHR43675:SF8">
    <property type="entry name" value="ARSENITE METHYLTRANSFERASE"/>
    <property type="match status" value="1"/>
</dbReference>
<evidence type="ECO:0000313" key="11">
    <source>
        <dbReference type="Proteomes" id="UP000199663"/>
    </source>
</evidence>
<evidence type="ECO:0000256" key="5">
    <source>
        <dbReference type="ARBA" id="ARBA00034545"/>
    </source>
</evidence>
<evidence type="ECO:0000259" key="9">
    <source>
        <dbReference type="Pfam" id="PF13847"/>
    </source>
</evidence>
<dbReference type="Proteomes" id="UP000199663">
    <property type="component" value="Unassembled WGS sequence"/>
</dbReference>
<keyword evidence="10" id="KW-0489">Methyltransferase</keyword>
<accession>A0A1H3QLI1</accession>
<gene>
    <name evidence="10" type="ORF">SAMN05444412_106142</name>
</gene>
<comment type="catalytic activity">
    <reaction evidence="6">
        <text>arsenic triglutathione + [thioredoxin]-dithiol + S-adenosyl-L-methionine + 2 H2O = methylarsonous acid + [thioredoxin]-disulfide + 3 glutathione + S-adenosyl-L-homocysteine + H(+)</text>
        <dbReference type="Rhea" id="RHEA:69460"/>
        <dbReference type="Rhea" id="RHEA-COMP:10698"/>
        <dbReference type="Rhea" id="RHEA-COMP:10700"/>
        <dbReference type="ChEBI" id="CHEBI:15377"/>
        <dbReference type="ChEBI" id="CHEBI:15378"/>
        <dbReference type="ChEBI" id="CHEBI:17826"/>
        <dbReference type="ChEBI" id="CHEBI:29950"/>
        <dbReference type="ChEBI" id="CHEBI:50058"/>
        <dbReference type="ChEBI" id="CHEBI:57856"/>
        <dbReference type="ChEBI" id="CHEBI:57925"/>
        <dbReference type="ChEBI" id="CHEBI:59789"/>
        <dbReference type="ChEBI" id="CHEBI:183640"/>
        <dbReference type="EC" id="2.1.1.137"/>
    </reaction>
</comment>
<evidence type="ECO:0000256" key="7">
    <source>
        <dbReference type="ARBA" id="ARBA00047943"/>
    </source>
</evidence>
<evidence type="ECO:0000256" key="2">
    <source>
        <dbReference type="ARBA" id="ARBA00022691"/>
    </source>
</evidence>
<keyword evidence="2" id="KW-0949">S-adenosyl-L-methionine</keyword>
<evidence type="ECO:0000256" key="3">
    <source>
        <dbReference type="ARBA" id="ARBA00034487"/>
    </source>
</evidence>
<protein>
    <recommendedName>
        <fullName evidence="5">Arsenite methyltransferase</fullName>
        <ecNumber evidence="4">2.1.1.137</ecNumber>
    </recommendedName>
</protein>
<dbReference type="GO" id="GO:0008168">
    <property type="term" value="F:methyltransferase activity"/>
    <property type="evidence" value="ECO:0007669"/>
    <property type="project" value="UniProtKB-KW"/>
</dbReference>
<dbReference type="InterPro" id="IPR029063">
    <property type="entry name" value="SAM-dependent_MTases_sf"/>
</dbReference>
<dbReference type="Gene3D" id="3.40.50.150">
    <property type="entry name" value="Vaccinia Virus protein VP39"/>
    <property type="match status" value="1"/>
</dbReference>
<dbReference type="SUPFAM" id="SSF53335">
    <property type="entry name" value="S-adenosyl-L-methionine-dependent methyltransferases"/>
    <property type="match status" value="1"/>
</dbReference>
<evidence type="ECO:0000256" key="8">
    <source>
        <dbReference type="ARBA" id="ARBA00048428"/>
    </source>
</evidence>
<comment type="caution">
    <text evidence="10">The sequence shown here is derived from an EMBL/GenBank/DDBJ whole genome shotgun (WGS) entry which is preliminary data.</text>
</comment>
<comment type="similarity">
    <text evidence="3">Belongs to the methyltransferase superfamily. Arsenite methyltransferase family.</text>
</comment>
<comment type="catalytic activity">
    <reaction evidence="7">
        <text>arsenic triglutathione + 2 [thioredoxin]-dithiol + 2 S-adenosyl-L-methionine + H2O = dimethylarsinous acid + 2 [thioredoxin]-disulfide + 3 glutathione + 2 S-adenosyl-L-homocysteine + 2 H(+)</text>
        <dbReference type="Rhea" id="RHEA:69464"/>
        <dbReference type="Rhea" id="RHEA-COMP:10698"/>
        <dbReference type="Rhea" id="RHEA-COMP:10700"/>
        <dbReference type="ChEBI" id="CHEBI:15377"/>
        <dbReference type="ChEBI" id="CHEBI:15378"/>
        <dbReference type="ChEBI" id="CHEBI:23808"/>
        <dbReference type="ChEBI" id="CHEBI:29950"/>
        <dbReference type="ChEBI" id="CHEBI:50058"/>
        <dbReference type="ChEBI" id="CHEBI:57856"/>
        <dbReference type="ChEBI" id="CHEBI:57925"/>
        <dbReference type="ChEBI" id="CHEBI:59789"/>
        <dbReference type="ChEBI" id="CHEBI:183640"/>
        <dbReference type="EC" id="2.1.1.137"/>
    </reaction>
</comment>
<comment type="catalytic activity">
    <reaction evidence="8">
        <text>arsenic triglutathione + 3 [thioredoxin]-dithiol + 3 S-adenosyl-L-methionine = trimethylarsine + 3 [thioredoxin]-disulfide + 3 glutathione + 3 S-adenosyl-L-homocysteine + 3 H(+)</text>
        <dbReference type="Rhea" id="RHEA:69432"/>
        <dbReference type="Rhea" id="RHEA-COMP:10698"/>
        <dbReference type="Rhea" id="RHEA-COMP:10700"/>
        <dbReference type="ChEBI" id="CHEBI:15378"/>
        <dbReference type="ChEBI" id="CHEBI:27130"/>
        <dbReference type="ChEBI" id="CHEBI:29950"/>
        <dbReference type="ChEBI" id="CHEBI:50058"/>
        <dbReference type="ChEBI" id="CHEBI:57856"/>
        <dbReference type="ChEBI" id="CHEBI:57925"/>
        <dbReference type="ChEBI" id="CHEBI:59789"/>
        <dbReference type="ChEBI" id="CHEBI:183640"/>
        <dbReference type="EC" id="2.1.1.137"/>
    </reaction>
</comment>
<evidence type="ECO:0000313" key="10">
    <source>
        <dbReference type="EMBL" id="SDZ13589.1"/>
    </source>
</evidence>
<dbReference type="EMBL" id="FNQC01000006">
    <property type="protein sequence ID" value="SDZ13589.1"/>
    <property type="molecule type" value="Genomic_DNA"/>
</dbReference>